<dbReference type="PRINTS" id="PR00503">
    <property type="entry name" value="BROMODOMAIN"/>
</dbReference>
<dbReference type="Gene3D" id="1.20.920.10">
    <property type="entry name" value="Bromodomain-like"/>
    <property type="match status" value="1"/>
</dbReference>
<dbReference type="CDD" id="cd05507">
    <property type="entry name" value="Bromo_brd8_like"/>
    <property type="match status" value="1"/>
</dbReference>
<name>A0ABM1DV45_PRICU</name>
<dbReference type="PANTHER" id="PTHR15398">
    <property type="entry name" value="BROMODOMAIN-CONTAINING PROTEIN 8"/>
    <property type="match status" value="1"/>
</dbReference>
<dbReference type="Proteomes" id="UP000695022">
    <property type="component" value="Unplaced"/>
</dbReference>
<feature type="compositionally biased region" description="Basic residues" evidence="4">
    <location>
        <begin position="476"/>
        <end position="493"/>
    </location>
</feature>
<feature type="compositionally biased region" description="Basic and acidic residues" evidence="4">
    <location>
        <begin position="261"/>
        <end position="273"/>
    </location>
</feature>
<evidence type="ECO:0000256" key="1">
    <source>
        <dbReference type="ARBA" id="ARBA00023117"/>
    </source>
</evidence>
<evidence type="ECO:0000313" key="7">
    <source>
        <dbReference type="RefSeq" id="XP_014663815.1"/>
    </source>
</evidence>
<keyword evidence="3" id="KW-0175">Coiled coil</keyword>
<keyword evidence="1 2" id="KW-0103">Bromodomain</keyword>
<feature type="region of interest" description="Disordered" evidence="4">
    <location>
        <begin position="406"/>
        <end position="549"/>
    </location>
</feature>
<feature type="compositionally biased region" description="Basic and acidic residues" evidence="4">
    <location>
        <begin position="407"/>
        <end position="421"/>
    </location>
</feature>
<feature type="compositionally biased region" description="Basic and acidic residues" evidence="4">
    <location>
        <begin position="702"/>
        <end position="718"/>
    </location>
</feature>
<feature type="domain" description="Bromo" evidence="5">
    <location>
        <begin position="593"/>
        <end position="663"/>
    </location>
</feature>
<sequence length="746" mass="83124">MSNKAQKYVMKRPAPDQWSIREQLCLASSVARSGDQNWVGVSRAIRPFSEPHRTPDWFSQKNCAMQYAYLLETVDSPKCKRRKAEKGVEKPSDTVETPGDLIVRRLTQDRIEELKKLVQEEQRTYKKLKDDMEQVKAGELDDRLPEMWAEICRQRRAAEEAAEARRLVIEAKARAEAEAKKRLQVNKPLEIIQKADESFSAVESPLMDPLSVEVTDDEFIELAPIVDDITVADTGQRTPPESPLLSSLLMNRMPAPVADHPPPKPDDVPHPKVEVPLPPTPIKTESPSEELDGNDLTVSQPDITPIVTPSPEPEAPAQVVVEEKETIVIETEETSVTVIEETPAPATIVVEPTVDVEETADIDVSVNEETVGEEEVQVQEEFVANTDDTAEIAEIVEIVEESPVEVVDVKETSETTVKQEPEEQEQEQEQVVATDDAVSSAVSADEEACVKEEPLSPASSVSSKVSEQEAVVQRSGRGKRGRPVARRSLRVKHKEPEAETAAEPKPESTSTPKLLSPRGREGGEPDVSGLEMDLDSMHADSDDSSYVGSKRKELFTDSIPSSPASTVHGEDLESAKEHRAWKKSILLVWRAAANHKYANVFLHPVTDEMAPGYSSVVLRPMNLMGIKKSLETGQIRTTVEFQRDMMLMFQNAIMYNNSNQPVFNMAREMQADVIRHVEDFLATQLMVQATDIKSLRDRGRDSIGLRRSEGSDRDDVDRRGRKSMGDAAMEHGGKQKKRRTRADESQ</sequence>
<feature type="region of interest" description="Disordered" evidence="4">
    <location>
        <begin position="702"/>
        <end position="746"/>
    </location>
</feature>
<dbReference type="SUPFAM" id="SSF47370">
    <property type="entry name" value="Bromodomain"/>
    <property type="match status" value="1"/>
</dbReference>
<reference evidence="7 8" key="1">
    <citation type="submission" date="2025-05" db="UniProtKB">
        <authorList>
            <consortium name="RefSeq"/>
        </authorList>
    </citation>
    <scope>IDENTIFICATION</scope>
</reference>
<evidence type="ECO:0000256" key="2">
    <source>
        <dbReference type="PROSITE-ProRule" id="PRU00035"/>
    </source>
</evidence>
<keyword evidence="6" id="KW-1185">Reference proteome</keyword>
<feature type="compositionally biased region" description="Low complexity" evidence="4">
    <location>
        <begin position="429"/>
        <end position="443"/>
    </location>
</feature>
<protein>
    <submittedName>
        <fullName evidence="7 8">Bromodomain-containing protein 8-like</fullName>
    </submittedName>
</protein>
<dbReference type="PROSITE" id="PS50014">
    <property type="entry name" value="BROMODOMAIN_2"/>
    <property type="match status" value="1"/>
</dbReference>
<dbReference type="GeneID" id="106806405"/>
<evidence type="ECO:0000313" key="8">
    <source>
        <dbReference type="RefSeq" id="XP_014663816.1"/>
    </source>
</evidence>
<feature type="region of interest" description="Disordered" evidence="4">
    <location>
        <begin position="253"/>
        <end position="296"/>
    </location>
</feature>
<evidence type="ECO:0000256" key="3">
    <source>
        <dbReference type="SAM" id="Coils"/>
    </source>
</evidence>
<evidence type="ECO:0000313" key="6">
    <source>
        <dbReference type="Proteomes" id="UP000695022"/>
    </source>
</evidence>
<dbReference type="InterPro" id="IPR037966">
    <property type="entry name" value="Brd8_Bromo_dom"/>
</dbReference>
<dbReference type="InterPro" id="IPR036427">
    <property type="entry name" value="Bromodomain-like_sf"/>
</dbReference>
<dbReference type="PANTHER" id="PTHR15398:SF4">
    <property type="entry name" value="BROMODOMAIN-CONTAINING PROTEIN 8 ISOFORM X1"/>
    <property type="match status" value="1"/>
</dbReference>
<evidence type="ECO:0000256" key="4">
    <source>
        <dbReference type="SAM" id="MobiDB-lite"/>
    </source>
</evidence>
<feature type="compositionally biased region" description="Low complexity" evidence="4">
    <location>
        <begin position="455"/>
        <end position="473"/>
    </location>
</feature>
<organism evidence="6 8">
    <name type="scientific">Priapulus caudatus</name>
    <name type="common">Priapulid worm</name>
    <dbReference type="NCBI Taxonomy" id="37621"/>
    <lineage>
        <taxon>Eukaryota</taxon>
        <taxon>Metazoa</taxon>
        <taxon>Ecdysozoa</taxon>
        <taxon>Scalidophora</taxon>
        <taxon>Priapulida</taxon>
        <taxon>Priapulimorpha</taxon>
        <taxon>Priapulimorphida</taxon>
        <taxon>Priapulidae</taxon>
        <taxon>Priapulus</taxon>
    </lineage>
</organism>
<feature type="coiled-coil region" evidence="3">
    <location>
        <begin position="104"/>
        <end position="138"/>
    </location>
</feature>
<dbReference type="SMART" id="SM00297">
    <property type="entry name" value="BROMO"/>
    <property type="match status" value="1"/>
</dbReference>
<evidence type="ECO:0000259" key="5">
    <source>
        <dbReference type="PROSITE" id="PS50014"/>
    </source>
</evidence>
<feature type="compositionally biased region" description="Basic and acidic residues" evidence="4">
    <location>
        <begin position="494"/>
        <end position="506"/>
    </location>
</feature>
<dbReference type="RefSeq" id="XP_014663816.1">
    <property type="nucleotide sequence ID" value="XM_014808330.1"/>
</dbReference>
<dbReference type="Pfam" id="PF00439">
    <property type="entry name" value="Bromodomain"/>
    <property type="match status" value="1"/>
</dbReference>
<dbReference type="InterPro" id="IPR001487">
    <property type="entry name" value="Bromodomain"/>
</dbReference>
<gene>
    <name evidence="7 8" type="primary">LOC106806405</name>
</gene>
<proteinExistence type="predicted"/>
<accession>A0ABM1DV45</accession>
<dbReference type="RefSeq" id="XP_014663815.1">
    <property type="nucleotide sequence ID" value="XM_014808329.1"/>
</dbReference>